<reference evidence="1 2" key="1">
    <citation type="submission" date="2019-04" db="EMBL/GenBank/DDBJ databases">
        <title>Herbidospora sp. NEAU-GS14.nov., a novel actinomycete isolated from soil.</title>
        <authorList>
            <person name="Han L."/>
        </authorList>
    </citation>
    <scope>NUCLEOTIDE SEQUENCE [LARGE SCALE GENOMIC DNA]</scope>
    <source>
        <strain evidence="1 2">NEAU-GS14</strain>
    </source>
</reference>
<dbReference type="EMBL" id="SZQA01000017">
    <property type="protein sequence ID" value="TKK87108.1"/>
    <property type="molecule type" value="Genomic_DNA"/>
</dbReference>
<evidence type="ECO:0000313" key="1">
    <source>
        <dbReference type="EMBL" id="TKK87108.1"/>
    </source>
</evidence>
<dbReference type="Proteomes" id="UP000308705">
    <property type="component" value="Unassembled WGS sequence"/>
</dbReference>
<evidence type="ECO:0000313" key="2">
    <source>
        <dbReference type="Proteomes" id="UP000308705"/>
    </source>
</evidence>
<dbReference type="OrthoDB" id="7171245at2"/>
<dbReference type="AlphaFoldDB" id="A0A4U3MCR0"/>
<organism evidence="1 2">
    <name type="scientific">Herbidospora galbida</name>
    <dbReference type="NCBI Taxonomy" id="2575442"/>
    <lineage>
        <taxon>Bacteria</taxon>
        <taxon>Bacillati</taxon>
        <taxon>Actinomycetota</taxon>
        <taxon>Actinomycetes</taxon>
        <taxon>Streptosporangiales</taxon>
        <taxon>Streptosporangiaceae</taxon>
        <taxon>Herbidospora</taxon>
    </lineage>
</organism>
<gene>
    <name evidence="1" type="ORF">FDA94_18450</name>
</gene>
<evidence type="ECO:0008006" key="3">
    <source>
        <dbReference type="Google" id="ProtNLM"/>
    </source>
</evidence>
<proteinExistence type="predicted"/>
<accession>A0A4U3MCR0</accession>
<keyword evidence="2" id="KW-1185">Reference proteome</keyword>
<comment type="caution">
    <text evidence="1">The sequence shown here is derived from an EMBL/GenBank/DDBJ whole genome shotgun (WGS) entry which is preliminary data.</text>
</comment>
<protein>
    <recommendedName>
        <fullName evidence="3">DUF4034 domain-containing protein</fullName>
    </recommendedName>
</protein>
<name>A0A4U3MCR0_9ACTN</name>
<sequence>MGVIEVDRARARGPRVIPDRPWADIMLDEAVLAVQRRNVEAAIPLLAATRGDPEVRALRIEALSRAAVGMSRGIESLIARDQANPDLWLWLGRTRIEEAFEIKPEVKARAVQARRLEAYHSAMESARQPLVTAAGLMPADPVPWESMLWLAVGLERPRSDKDSVWYECARRWPTLYPANVARLITLSPGWGGTATEMLEFARTVVAKAPEGSPLPALIPLAHFENVAAERTPMSRGGWFGFDAQREIVAAAGQWSQRRIGPAHPRSIEAHNAFGAAFFLSDLRRPARGHLTRTGGRFSRLPWSHLGGEPENQFQRACNKLNVITN</sequence>